<dbReference type="PANTHER" id="PTHR43701:SF2">
    <property type="entry name" value="MEMBRANE TRANSPORTER PROTEIN YJNA-RELATED"/>
    <property type="match status" value="1"/>
</dbReference>
<evidence type="ECO:0000256" key="1">
    <source>
        <dbReference type="ARBA" id="ARBA00004141"/>
    </source>
</evidence>
<feature type="transmembrane region" description="Helical" evidence="6">
    <location>
        <begin position="205"/>
        <end position="225"/>
    </location>
</feature>
<proteinExistence type="inferred from homology"/>
<dbReference type="RefSeq" id="WP_138841753.1">
    <property type="nucleotide sequence ID" value="NZ_CP040719.1"/>
</dbReference>
<feature type="transmembrane region" description="Helical" evidence="6">
    <location>
        <begin position="237"/>
        <end position="256"/>
    </location>
</feature>
<keyword evidence="8" id="KW-1185">Reference proteome</keyword>
<feature type="transmembrane region" description="Helical" evidence="6">
    <location>
        <begin position="38"/>
        <end position="60"/>
    </location>
</feature>
<comment type="similarity">
    <text evidence="2 6">Belongs to the 4-toluene sulfonate uptake permease (TSUP) (TC 2.A.102) family.</text>
</comment>
<accession>A0A7M2XPC4</accession>
<sequence>MTLVLALGFGAVIGVLLGLLGGGGSILAVPALIFGLGLSMAQAVPTSLIVVGVASAVGALPRVRGHQVEWRLTAIFAATGIPATFAGSAVGRLLPERALLIGFAVVMVVAGARMLADRGDTGTACSTGSSGINWRRCAPRSIAAGLAVGFLTGLFGVGGGFLIIPALVLMLGIEMPVAVGTSLVIIVANSAAGLISHLSGTNIDWAITTAFAGTAIVGSLIAGHFGTRVDTDRLQRWFAYLVFAVAAYVLVDAILLR</sequence>
<dbReference type="AlphaFoldDB" id="A0A7M2XPC4"/>
<organism evidence="7 8">
    <name type="scientific">Rhodococcus pyridinivorans</name>
    <dbReference type="NCBI Taxonomy" id="103816"/>
    <lineage>
        <taxon>Bacteria</taxon>
        <taxon>Bacillati</taxon>
        <taxon>Actinomycetota</taxon>
        <taxon>Actinomycetes</taxon>
        <taxon>Mycobacteriales</taxon>
        <taxon>Nocardiaceae</taxon>
        <taxon>Rhodococcus</taxon>
    </lineage>
</organism>
<feature type="transmembrane region" description="Helical" evidence="6">
    <location>
        <begin position="97"/>
        <end position="116"/>
    </location>
</feature>
<reference evidence="7 8" key="1">
    <citation type="submission" date="2020-10" db="EMBL/GenBank/DDBJ databases">
        <title>Whole genome sequence of oil-degrading bacteria Rhodococcus pyridinivorans strain 5Ap.</title>
        <authorList>
            <person name="Akhremchuk A.E."/>
            <person name="Valentovich L.N."/>
            <person name="Charniauskaya M.I."/>
            <person name="Bukliarevich H.A."/>
            <person name="Titok M.A."/>
        </authorList>
    </citation>
    <scope>NUCLEOTIDE SEQUENCE [LARGE SCALE GENOMIC DNA]</scope>
    <source>
        <strain evidence="7 8">5Ap</strain>
    </source>
</reference>
<keyword evidence="3 6" id="KW-0812">Transmembrane</keyword>
<evidence type="ECO:0000256" key="2">
    <source>
        <dbReference type="ARBA" id="ARBA00009142"/>
    </source>
</evidence>
<evidence type="ECO:0000313" key="8">
    <source>
        <dbReference type="Proteomes" id="UP000593818"/>
    </source>
</evidence>
<evidence type="ECO:0000256" key="5">
    <source>
        <dbReference type="ARBA" id="ARBA00023136"/>
    </source>
</evidence>
<dbReference type="Proteomes" id="UP000593818">
    <property type="component" value="Chromosome"/>
</dbReference>
<dbReference type="PANTHER" id="PTHR43701">
    <property type="entry name" value="MEMBRANE TRANSPORTER PROTEIN MJ0441-RELATED"/>
    <property type="match status" value="1"/>
</dbReference>
<keyword evidence="6" id="KW-1003">Cell membrane</keyword>
<evidence type="ECO:0000256" key="6">
    <source>
        <dbReference type="RuleBase" id="RU363041"/>
    </source>
</evidence>
<dbReference type="EMBL" id="CP063450">
    <property type="protein sequence ID" value="QOV99595.1"/>
    <property type="molecule type" value="Genomic_DNA"/>
</dbReference>
<dbReference type="Pfam" id="PF01925">
    <property type="entry name" value="TauE"/>
    <property type="match status" value="1"/>
</dbReference>
<keyword evidence="4 6" id="KW-1133">Transmembrane helix</keyword>
<dbReference type="GO" id="GO:0005886">
    <property type="term" value="C:plasma membrane"/>
    <property type="evidence" value="ECO:0007669"/>
    <property type="project" value="UniProtKB-SubCell"/>
</dbReference>
<evidence type="ECO:0000256" key="3">
    <source>
        <dbReference type="ARBA" id="ARBA00022692"/>
    </source>
</evidence>
<feature type="transmembrane region" description="Helical" evidence="6">
    <location>
        <begin position="142"/>
        <end position="171"/>
    </location>
</feature>
<gene>
    <name evidence="7" type="ORF">INP59_04185</name>
</gene>
<feature type="transmembrane region" description="Helical" evidence="6">
    <location>
        <begin position="177"/>
        <end position="198"/>
    </location>
</feature>
<evidence type="ECO:0000313" key="7">
    <source>
        <dbReference type="EMBL" id="QOV99595.1"/>
    </source>
</evidence>
<keyword evidence="5 6" id="KW-0472">Membrane</keyword>
<comment type="subcellular location">
    <subcellularLocation>
        <location evidence="6">Cell membrane</location>
        <topology evidence="6">Multi-pass membrane protein</topology>
    </subcellularLocation>
    <subcellularLocation>
        <location evidence="1">Membrane</location>
        <topology evidence="1">Multi-pass membrane protein</topology>
    </subcellularLocation>
</comment>
<name>A0A7M2XPC4_9NOCA</name>
<evidence type="ECO:0000256" key="4">
    <source>
        <dbReference type="ARBA" id="ARBA00022989"/>
    </source>
</evidence>
<feature type="transmembrane region" description="Helical" evidence="6">
    <location>
        <begin position="72"/>
        <end position="91"/>
    </location>
</feature>
<protein>
    <recommendedName>
        <fullName evidence="6">Probable membrane transporter protein</fullName>
    </recommendedName>
</protein>
<dbReference type="InterPro" id="IPR051598">
    <property type="entry name" value="TSUP/Inactive_protease-like"/>
</dbReference>
<dbReference type="InterPro" id="IPR002781">
    <property type="entry name" value="TM_pro_TauE-like"/>
</dbReference>